<keyword evidence="1" id="KW-0812">Transmembrane</keyword>
<gene>
    <name evidence="2" type="ORF">QU605_12975</name>
</gene>
<keyword evidence="3" id="KW-1185">Reference proteome</keyword>
<dbReference type="RefSeq" id="WP_289725754.1">
    <property type="nucleotide sequence ID" value="NZ_JAUDUY010000008.1"/>
</dbReference>
<dbReference type="Pfam" id="PF12836">
    <property type="entry name" value="HHH_3"/>
    <property type="match status" value="2"/>
</dbReference>
<protein>
    <submittedName>
        <fullName evidence="2">Helix-hairpin-helix domain-containing protein</fullName>
    </submittedName>
</protein>
<feature type="transmembrane region" description="Helical" evidence="1">
    <location>
        <begin position="12"/>
        <end position="31"/>
    </location>
</feature>
<keyword evidence="1" id="KW-0472">Membrane</keyword>
<name>A0ABT7WHK3_9FLAO</name>
<proteinExistence type="predicted"/>
<reference evidence="2" key="1">
    <citation type="submission" date="2023-06" db="EMBL/GenBank/DDBJ databases">
        <title>Robiginitalea aurantiacus sp. nov. and Algoriphagus sediminis sp. nov., isolated from coastal sediment.</title>
        <authorList>
            <person name="Zhou Z.Y."/>
            <person name="An J."/>
            <person name="Jia Y.W."/>
            <person name="Du Z.J."/>
        </authorList>
    </citation>
    <scope>NUCLEOTIDE SEQUENCE</scope>
    <source>
        <strain evidence="2">M39</strain>
    </source>
</reference>
<keyword evidence="1" id="KW-1133">Transmembrane helix</keyword>
<accession>A0ABT7WHK3</accession>
<dbReference type="PANTHER" id="PTHR21180">
    <property type="entry name" value="ENDONUCLEASE/EXONUCLEASE/PHOSPHATASE FAMILY DOMAIN-CONTAINING PROTEIN 1"/>
    <property type="match status" value="1"/>
</dbReference>
<dbReference type="Gene3D" id="1.10.150.280">
    <property type="entry name" value="AF1531-like domain"/>
    <property type="match status" value="2"/>
</dbReference>
<dbReference type="InterPro" id="IPR010994">
    <property type="entry name" value="RuvA_2-like"/>
</dbReference>
<sequence length="280" mass="32043">MRRPESHFENHPGVRSGIFYFLFLMFILQGVKWGVSRVFQGGCTEVTDTEATPLEHRLDSIRTRLKTKQVWTLRPMDPNDLEDYKGYLLGISFEALDSIYAFRSRGGHLMDMEQFQRVTGLPDSTCLRVSPFFRFSRAMKENKKVSLPRLRDLNTASAEQLQVVRGIGPVLSKRIVRFREALGGFITSSQLLDVYGLKPEIAQSVAEVFPLRTLPVVHKVDINQATLEDLSAIAYLNSEMAGDLIAYRKHIGRFRSLEELHQVLSLPKDRIDRIALYLQL</sequence>
<dbReference type="EMBL" id="JAUDUY010000008">
    <property type="protein sequence ID" value="MDM9632391.1"/>
    <property type="molecule type" value="Genomic_DNA"/>
</dbReference>
<comment type="caution">
    <text evidence="2">The sequence shown here is derived from an EMBL/GenBank/DDBJ whole genome shotgun (WGS) entry which is preliminary data.</text>
</comment>
<evidence type="ECO:0000313" key="2">
    <source>
        <dbReference type="EMBL" id="MDM9632391.1"/>
    </source>
</evidence>
<evidence type="ECO:0000256" key="1">
    <source>
        <dbReference type="SAM" id="Phobius"/>
    </source>
</evidence>
<dbReference type="SUPFAM" id="SSF47781">
    <property type="entry name" value="RuvA domain 2-like"/>
    <property type="match status" value="2"/>
</dbReference>
<dbReference type="PANTHER" id="PTHR21180:SF32">
    <property type="entry name" value="ENDONUCLEASE_EXONUCLEASE_PHOSPHATASE FAMILY DOMAIN-CONTAINING PROTEIN 1"/>
    <property type="match status" value="1"/>
</dbReference>
<evidence type="ECO:0000313" key="3">
    <source>
        <dbReference type="Proteomes" id="UP001174839"/>
    </source>
</evidence>
<dbReference type="InterPro" id="IPR051675">
    <property type="entry name" value="Endo/Exo/Phosphatase_dom_1"/>
</dbReference>
<dbReference type="Proteomes" id="UP001174839">
    <property type="component" value="Unassembled WGS sequence"/>
</dbReference>
<organism evidence="2 3">
    <name type="scientific">Robiginitalea aurantiaca</name>
    <dbReference type="NCBI Taxonomy" id="3056915"/>
    <lineage>
        <taxon>Bacteria</taxon>
        <taxon>Pseudomonadati</taxon>
        <taxon>Bacteroidota</taxon>
        <taxon>Flavobacteriia</taxon>
        <taxon>Flavobacteriales</taxon>
        <taxon>Flavobacteriaceae</taxon>
        <taxon>Robiginitalea</taxon>
    </lineage>
</organism>